<evidence type="ECO:0000313" key="1">
    <source>
        <dbReference type="Ensembl" id="ENSCPRP00005018041.1"/>
    </source>
</evidence>
<proteinExistence type="predicted"/>
<organism evidence="1 2">
    <name type="scientific">Crocodylus porosus</name>
    <name type="common">Saltwater crocodile</name>
    <name type="synonym">Estuarine crocodile</name>
    <dbReference type="NCBI Taxonomy" id="8502"/>
    <lineage>
        <taxon>Eukaryota</taxon>
        <taxon>Metazoa</taxon>
        <taxon>Chordata</taxon>
        <taxon>Craniata</taxon>
        <taxon>Vertebrata</taxon>
        <taxon>Euteleostomi</taxon>
        <taxon>Archelosauria</taxon>
        <taxon>Archosauria</taxon>
        <taxon>Crocodylia</taxon>
        <taxon>Longirostres</taxon>
        <taxon>Crocodylidae</taxon>
        <taxon>Crocodylus</taxon>
    </lineage>
</organism>
<dbReference type="AlphaFoldDB" id="A0A7M4F2C1"/>
<keyword evidence="2" id="KW-1185">Reference proteome</keyword>
<evidence type="ECO:0000313" key="2">
    <source>
        <dbReference type="Proteomes" id="UP000594220"/>
    </source>
</evidence>
<reference evidence="1" key="1">
    <citation type="submission" date="2025-08" db="UniProtKB">
        <authorList>
            <consortium name="Ensembl"/>
        </authorList>
    </citation>
    <scope>IDENTIFICATION</scope>
</reference>
<dbReference type="Proteomes" id="UP000594220">
    <property type="component" value="Unplaced"/>
</dbReference>
<accession>A0A7M4F2C1</accession>
<sequence length="88" mass="9530">VQHSLTAFPGVQAPRSRQSMSSCSRFSPWAIMAASSLWFELGSLSGRSTWKLLPLPGQSAAPTLLHCLPTQSAALTLLHDQARAVLWN</sequence>
<reference evidence="1" key="2">
    <citation type="submission" date="2025-09" db="UniProtKB">
        <authorList>
            <consortium name="Ensembl"/>
        </authorList>
    </citation>
    <scope>IDENTIFICATION</scope>
</reference>
<protein>
    <submittedName>
        <fullName evidence="1">Uncharacterized protein</fullName>
    </submittedName>
</protein>
<name>A0A7M4F2C1_CROPO</name>
<dbReference type="Ensembl" id="ENSCPRT00005021113.1">
    <property type="protein sequence ID" value="ENSCPRP00005018041.1"/>
    <property type="gene ID" value="ENSCPRG00005012569.1"/>
</dbReference>